<dbReference type="SUPFAM" id="SSF161098">
    <property type="entry name" value="MetI-like"/>
    <property type="match status" value="1"/>
</dbReference>
<evidence type="ECO:0000313" key="10">
    <source>
        <dbReference type="EMBL" id="VVD84271.1"/>
    </source>
</evidence>
<evidence type="ECO:0000256" key="5">
    <source>
        <dbReference type="ARBA" id="ARBA00022692"/>
    </source>
</evidence>
<dbReference type="Pfam" id="PF00528">
    <property type="entry name" value="BPD_transp_1"/>
    <property type="match status" value="1"/>
</dbReference>
<dbReference type="AlphaFoldDB" id="A0A5E4T9X9"/>
<dbReference type="InterPro" id="IPR043429">
    <property type="entry name" value="ArtM/GltK/GlnP/TcyL/YhdX-like"/>
</dbReference>
<dbReference type="PROSITE" id="PS50928">
    <property type="entry name" value="ABC_TM1"/>
    <property type="match status" value="1"/>
</dbReference>
<gene>
    <name evidence="10" type="ORF">PCE31106_01265</name>
</gene>
<evidence type="ECO:0000256" key="2">
    <source>
        <dbReference type="ARBA" id="ARBA00010072"/>
    </source>
</evidence>
<dbReference type="PANTHER" id="PTHR30614:SF35">
    <property type="entry name" value="ABC TRANSPORTER PERMEASE PROTEIN"/>
    <property type="match status" value="1"/>
</dbReference>
<evidence type="ECO:0000259" key="9">
    <source>
        <dbReference type="PROSITE" id="PS50928"/>
    </source>
</evidence>
<evidence type="ECO:0000256" key="1">
    <source>
        <dbReference type="ARBA" id="ARBA00004429"/>
    </source>
</evidence>
<keyword evidence="3 8" id="KW-0813">Transport</keyword>
<evidence type="ECO:0000256" key="7">
    <source>
        <dbReference type="ARBA" id="ARBA00023136"/>
    </source>
</evidence>
<keyword evidence="4" id="KW-1003">Cell membrane</keyword>
<comment type="similarity">
    <text evidence="2">Belongs to the binding-protein-dependent transport system permease family. HisMQ subfamily.</text>
</comment>
<dbReference type="EMBL" id="CABPSL010000003">
    <property type="protein sequence ID" value="VVD84271.1"/>
    <property type="molecule type" value="Genomic_DNA"/>
</dbReference>
<dbReference type="NCBIfam" id="TIGR01726">
    <property type="entry name" value="HEQRo_perm_3TM"/>
    <property type="match status" value="1"/>
</dbReference>
<dbReference type="GO" id="GO:0022857">
    <property type="term" value="F:transmembrane transporter activity"/>
    <property type="evidence" value="ECO:0007669"/>
    <property type="project" value="InterPro"/>
</dbReference>
<sequence>MTAYQFDFSAVFSSLPTLIQGAVVTVELTAIGGGGGLVLGIVCAWGKTMGPLWLRKLLGGYVEAIRNTPFLIQLSFFYFGLPALGIRLDGMQASLLAIVINMGAYNAEIIRAGIDATPRGQLEAAASMAMSRALMFRHVVLIPALSRVWPALCSQIVLLLLDSAVCSQVATKDLTYAANIIASQNFRSFETYFVVTIIYFLLALAIRRLLRETERHLIVVGASSK</sequence>
<dbReference type="PANTHER" id="PTHR30614">
    <property type="entry name" value="MEMBRANE COMPONENT OF AMINO ACID ABC TRANSPORTER"/>
    <property type="match status" value="1"/>
</dbReference>
<accession>A0A5E4T9X9</accession>
<dbReference type="GO" id="GO:0006865">
    <property type="term" value="P:amino acid transport"/>
    <property type="evidence" value="ECO:0007669"/>
    <property type="project" value="TreeGrafter"/>
</dbReference>
<dbReference type="GO" id="GO:0043190">
    <property type="term" value="C:ATP-binding cassette (ABC) transporter complex"/>
    <property type="evidence" value="ECO:0007669"/>
    <property type="project" value="InterPro"/>
</dbReference>
<evidence type="ECO:0000256" key="8">
    <source>
        <dbReference type="RuleBase" id="RU363032"/>
    </source>
</evidence>
<organism evidence="10 11">
    <name type="scientific">Pandoraea cepalis</name>
    <dbReference type="NCBI Taxonomy" id="2508294"/>
    <lineage>
        <taxon>Bacteria</taxon>
        <taxon>Pseudomonadati</taxon>
        <taxon>Pseudomonadota</taxon>
        <taxon>Betaproteobacteria</taxon>
        <taxon>Burkholderiales</taxon>
        <taxon>Burkholderiaceae</taxon>
        <taxon>Pandoraea</taxon>
    </lineage>
</organism>
<feature type="transmembrane region" description="Helical" evidence="8">
    <location>
        <begin position="139"/>
        <end position="161"/>
    </location>
</feature>
<evidence type="ECO:0000256" key="3">
    <source>
        <dbReference type="ARBA" id="ARBA00022448"/>
    </source>
</evidence>
<dbReference type="InterPro" id="IPR010065">
    <property type="entry name" value="AA_ABC_transptr_permease_3TM"/>
</dbReference>
<evidence type="ECO:0000256" key="6">
    <source>
        <dbReference type="ARBA" id="ARBA00022989"/>
    </source>
</evidence>
<comment type="subcellular location">
    <subcellularLocation>
        <location evidence="1">Cell inner membrane</location>
        <topology evidence="1">Multi-pass membrane protein</topology>
    </subcellularLocation>
    <subcellularLocation>
        <location evidence="8">Cell membrane</location>
        <topology evidence="8">Multi-pass membrane protein</topology>
    </subcellularLocation>
</comment>
<dbReference type="CDD" id="cd06261">
    <property type="entry name" value="TM_PBP2"/>
    <property type="match status" value="1"/>
</dbReference>
<dbReference type="Proteomes" id="UP000384354">
    <property type="component" value="Unassembled WGS sequence"/>
</dbReference>
<dbReference type="OrthoDB" id="6580405at2"/>
<keyword evidence="5 8" id="KW-0812">Transmembrane</keyword>
<keyword evidence="6 8" id="KW-1133">Transmembrane helix</keyword>
<dbReference type="Gene3D" id="1.10.3720.10">
    <property type="entry name" value="MetI-like"/>
    <property type="match status" value="1"/>
</dbReference>
<keyword evidence="7 8" id="KW-0472">Membrane</keyword>
<dbReference type="InterPro" id="IPR000515">
    <property type="entry name" value="MetI-like"/>
</dbReference>
<feature type="domain" description="ABC transmembrane type-1" evidence="9">
    <location>
        <begin position="22"/>
        <end position="210"/>
    </location>
</feature>
<dbReference type="InterPro" id="IPR035906">
    <property type="entry name" value="MetI-like_sf"/>
</dbReference>
<feature type="transmembrane region" description="Helical" evidence="8">
    <location>
        <begin position="18"/>
        <end position="46"/>
    </location>
</feature>
<dbReference type="RefSeq" id="WP_150562751.1">
    <property type="nucleotide sequence ID" value="NZ_CABPSL010000003.1"/>
</dbReference>
<evidence type="ECO:0000313" key="11">
    <source>
        <dbReference type="Proteomes" id="UP000384354"/>
    </source>
</evidence>
<proteinExistence type="inferred from homology"/>
<protein>
    <submittedName>
        <fullName evidence="10">Polar amino acid ABC transporter permease</fullName>
    </submittedName>
</protein>
<name>A0A5E4T9X9_9BURK</name>
<feature type="transmembrane region" description="Helical" evidence="8">
    <location>
        <begin position="192"/>
        <end position="210"/>
    </location>
</feature>
<evidence type="ECO:0000256" key="4">
    <source>
        <dbReference type="ARBA" id="ARBA00022475"/>
    </source>
</evidence>
<reference evidence="10 11" key="1">
    <citation type="submission" date="2019-08" db="EMBL/GenBank/DDBJ databases">
        <authorList>
            <person name="Peeters C."/>
        </authorList>
    </citation>
    <scope>NUCLEOTIDE SEQUENCE [LARGE SCALE GENOMIC DNA]</scope>
    <source>
        <strain evidence="10 11">LMG 31106</strain>
    </source>
</reference>